<feature type="signal peptide" evidence="1">
    <location>
        <begin position="1"/>
        <end position="26"/>
    </location>
</feature>
<dbReference type="RefSeq" id="WP_221857174.1">
    <property type="nucleotide sequence ID" value="NZ_BAAAYV010000025.1"/>
</dbReference>
<keyword evidence="1" id="KW-0732">Signal</keyword>
<dbReference type="PROSITE" id="PS51257">
    <property type="entry name" value="PROKAR_LIPOPROTEIN"/>
    <property type="match status" value="1"/>
</dbReference>
<dbReference type="InterPro" id="IPR015168">
    <property type="entry name" value="SsuA/THI5"/>
</dbReference>
<sequence length="331" mass="34785">MSMKHPHRFLRAGLVAAVLPAALVLASCGGGAEGADQEEGPVTVRVATSVSNSFPFIAIQAMDALGTFDDTDLEVEVIEATTPTIAQVMAGGEADIALASGNTMASSIDLGLDATIAASNLSYWDQKIIARPGFDAVEDLEGANFGVTGAGSPGEYSVVKLAESMGWEDGDYSVTAIGDLSSLTAALTAGQIDAFAWNSQVAFRMEEEGTGVIVGDAADYVGDNVQQAFAVMNDFGDAHPAAVREFFEAYFAEVEALQADPQPFVDVLVDEWSVPESVAERVAEETLPRLSSDGVITDSELAGLKENAEYTLGDGETIDEVAYTLWSELYQ</sequence>
<reference evidence="4" key="1">
    <citation type="journal article" date="2019" name="Int. J. Syst. Evol. Microbiol.">
        <title>The Global Catalogue of Microorganisms (GCM) 10K type strain sequencing project: providing services to taxonomists for standard genome sequencing and annotation.</title>
        <authorList>
            <consortium name="The Broad Institute Genomics Platform"/>
            <consortium name="The Broad Institute Genome Sequencing Center for Infectious Disease"/>
            <person name="Wu L."/>
            <person name="Ma J."/>
        </authorList>
    </citation>
    <scope>NUCLEOTIDE SEQUENCE [LARGE SCALE GENOMIC DNA]</scope>
    <source>
        <strain evidence="4">JCM 16546</strain>
    </source>
</reference>
<name>A0ABP7BTN7_9MICO</name>
<feature type="chain" id="PRO_5047246618" description="SsuA/THI5-like domain-containing protein" evidence="1">
    <location>
        <begin position="27"/>
        <end position="331"/>
    </location>
</feature>
<dbReference type="Proteomes" id="UP001410795">
    <property type="component" value="Unassembled WGS sequence"/>
</dbReference>
<keyword evidence="4" id="KW-1185">Reference proteome</keyword>
<dbReference type="Gene3D" id="3.40.190.10">
    <property type="entry name" value="Periplasmic binding protein-like II"/>
    <property type="match status" value="2"/>
</dbReference>
<proteinExistence type="predicted"/>
<feature type="domain" description="SsuA/THI5-like" evidence="2">
    <location>
        <begin position="63"/>
        <end position="262"/>
    </location>
</feature>
<gene>
    <name evidence="3" type="ORF">GCM10022202_34710</name>
</gene>
<comment type="caution">
    <text evidence="3">The sequence shown here is derived from an EMBL/GenBank/DDBJ whole genome shotgun (WGS) entry which is preliminary data.</text>
</comment>
<dbReference type="SUPFAM" id="SSF53850">
    <property type="entry name" value="Periplasmic binding protein-like II"/>
    <property type="match status" value="1"/>
</dbReference>
<dbReference type="EMBL" id="BAAAYV010000025">
    <property type="protein sequence ID" value="GAA3669664.1"/>
    <property type="molecule type" value="Genomic_DNA"/>
</dbReference>
<dbReference type="PANTHER" id="PTHR30024">
    <property type="entry name" value="ALIPHATIC SULFONATES-BINDING PROTEIN-RELATED"/>
    <property type="match status" value="1"/>
</dbReference>
<evidence type="ECO:0000313" key="4">
    <source>
        <dbReference type="Proteomes" id="UP001410795"/>
    </source>
</evidence>
<evidence type="ECO:0000313" key="3">
    <source>
        <dbReference type="EMBL" id="GAA3669664.1"/>
    </source>
</evidence>
<dbReference type="Pfam" id="PF09084">
    <property type="entry name" value="NMT1"/>
    <property type="match status" value="1"/>
</dbReference>
<accession>A0ABP7BTN7</accession>
<protein>
    <recommendedName>
        <fullName evidence="2">SsuA/THI5-like domain-containing protein</fullName>
    </recommendedName>
</protein>
<evidence type="ECO:0000259" key="2">
    <source>
        <dbReference type="Pfam" id="PF09084"/>
    </source>
</evidence>
<evidence type="ECO:0000256" key="1">
    <source>
        <dbReference type="SAM" id="SignalP"/>
    </source>
</evidence>
<organism evidence="3 4">
    <name type="scientific">Microbacterium marinilacus</name>
    <dbReference type="NCBI Taxonomy" id="415209"/>
    <lineage>
        <taxon>Bacteria</taxon>
        <taxon>Bacillati</taxon>
        <taxon>Actinomycetota</taxon>
        <taxon>Actinomycetes</taxon>
        <taxon>Micrococcales</taxon>
        <taxon>Microbacteriaceae</taxon>
        <taxon>Microbacterium</taxon>
    </lineage>
</organism>